<keyword evidence="2" id="KW-1185">Reference proteome</keyword>
<dbReference type="RefSeq" id="WP_028859948.1">
    <property type="nucleotide sequence ID" value="NZ_CAJHAQ010000001.1"/>
</dbReference>
<proteinExistence type="predicted"/>
<evidence type="ECO:0000313" key="1">
    <source>
        <dbReference type="EMBL" id="SUD92347.1"/>
    </source>
</evidence>
<dbReference type="Proteomes" id="UP000254123">
    <property type="component" value="Unassembled WGS sequence"/>
</dbReference>
<sequence>MQRATYKVDVQILSRLPMHDYRDLASRLNLHFKMLPSMTPTRWNMIEPINRPFGEDTDWEEEMRLLFDPTLWPSFYWRRHKKTQSMGSFTRAIDNRTGELLPTHSDESITSTLSQTNMDELISYVKTSSVQFKADIAYIDVIHDAYRDAVLEELKHYQNSYAVSIYLLTNNLRHWLDDIYWGTVFGDAYVRLFGMDKILSAPVYKVEQLSDDTVYLQLTENITDSYVKFREFQEIRQTVKNHLDPMAFYQKDKAYYIYGQDFFPDFELAQKTAGSVFHVPEFRLLSDSVLDWSKV</sequence>
<reference evidence="1 2" key="1">
    <citation type="submission" date="2018-06" db="EMBL/GenBank/DDBJ databases">
        <authorList>
            <consortium name="Pathogen Informatics"/>
            <person name="Doyle S."/>
        </authorList>
    </citation>
    <scope>NUCLEOTIDE SEQUENCE [LARGE SCALE GENOMIC DNA]</scope>
    <source>
        <strain evidence="1 2">NCTC10526</strain>
    </source>
</reference>
<dbReference type="AlphaFoldDB" id="A0A379LR77"/>
<evidence type="ECO:0000313" key="2">
    <source>
        <dbReference type="Proteomes" id="UP000254123"/>
    </source>
</evidence>
<gene>
    <name evidence="1" type="ORF">NCTC10526_02744</name>
</gene>
<name>A0A379LR77_9GAMM</name>
<organism evidence="1 2">
    <name type="scientific">Psychrobacter phenylpyruvicus</name>
    <dbReference type="NCBI Taxonomy" id="29432"/>
    <lineage>
        <taxon>Bacteria</taxon>
        <taxon>Pseudomonadati</taxon>
        <taxon>Pseudomonadota</taxon>
        <taxon>Gammaproteobacteria</taxon>
        <taxon>Moraxellales</taxon>
        <taxon>Moraxellaceae</taxon>
        <taxon>Psychrobacter</taxon>
    </lineage>
</organism>
<dbReference type="EMBL" id="UGVC01000001">
    <property type="protein sequence ID" value="SUD92347.1"/>
    <property type="molecule type" value="Genomic_DNA"/>
</dbReference>
<accession>A0A379LR77</accession>
<protein>
    <submittedName>
        <fullName evidence="1">Uncharacterized protein</fullName>
    </submittedName>
</protein>